<dbReference type="EMBL" id="DVAD01000004">
    <property type="protein sequence ID" value="HIJ99328.1"/>
    <property type="molecule type" value="Genomic_DNA"/>
</dbReference>
<protein>
    <recommendedName>
        <fullName evidence="4">50S ribosomal protein L15e</fullName>
    </recommendedName>
</protein>
<dbReference type="Pfam" id="PF00827">
    <property type="entry name" value="Ribosomal_L15e"/>
    <property type="match status" value="1"/>
</dbReference>
<dbReference type="SUPFAM" id="SSF54189">
    <property type="entry name" value="Ribosomal proteins S24e, L23 and L15e"/>
    <property type="match status" value="1"/>
</dbReference>
<evidence type="ECO:0000256" key="5">
    <source>
        <dbReference type="SAM" id="MobiDB-lite"/>
    </source>
</evidence>
<evidence type="ECO:0000256" key="3">
    <source>
        <dbReference type="ARBA" id="ARBA00023274"/>
    </source>
</evidence>
<dbReference type="PANTHER" id="PTHR11847">
    <property type="entry name" value="RIBOSOMAL PROTEIN L15"/>
    <property type="match status" value="1"/>
</dbReference>
<keyword evidence="2 6" id="KW-0689">Ribosomal protein</keyword>
<proteinExistence type="inferred from homology"/>
<evidence type="ECO:0000256" key="2">
    <source>
        <dbReference type="ARBA" id="ARBA00022980"/>
    </source>
</evidence>
<feature type="compositionally biased region" description="Basic residues" evidence="5">
    <location>
        <begin position="162"/>
        <end position="171"/>
    </location>
</feature>
<evidence type="ECO:0000256" key="4">
    <source>
        <dbReference type="ARBA" id="ARBA00035535"/>
    </source>
</evidence>
<organism evidence="6 7">
    <name type="scientific">Candidatus Undinarchaeum marinum</name>
    <dbReference type="NCBI Taxonomy" id="2756141"/>
    <lineage>
        <taxon>Archaea</taxon>
        <taxon>Candidatus Undinarchaeota</taxon>
        <taxon>Candidatus Undinarchaeia</taxon>
        <taxon>Candidatus Undinarchaeales</taxon>
        <taxon>Candidatus Undinarchaeaceae</taxon>
        <taxon>Candidatus Undinarchaeum</taxon>
    </lineage>
</organism>
<dbReference type="Proteomes" id="UP000604391">
    <property type="component" value="Unassembled WGS sequence"/>
</dbReference>
<dbReference type="PANTHER" id="PTHR11847:SF4">
    <property type="entry name" value="LARGE RIBOSOMAL SUBUNIT PROTEIN EL15"/>
    <property type="match status" value="1"/>
</dbReference>
<dbReference type="InterPro" id="IPR012678">
    <property type="entry name" value="Ribosomal_uL23/eL15/eS24_sf"/>
</dbReference>
<dbReference type="GO" id="GO:0002181">
    <property type="term" value="P:cytoplasmic translation"/>
    <property type="evidence" value="ECO:0007669"/>
    <property type="project" value="TreeGrafter"/>
</dbReference>
<dbReference type="Gene3D" id="3.40.1120.10">
    <property type="entry name" value="Ribosomal protein l15e"/>
    <property type="match status" value="1"/>
</dbReference>
<evidence type="ECO:0000313" key="7">
    <source>
        <dbReference type="Proteomes" id="UP000604391"/>
    </source>
</evidence>
<comment type="caution">
    <text evidence="6">The sequence shown here is derived from an EMBL/GenBank/DDBJ whole genome shotgun (WGS) entry which is preliminary data.</text>
</comment>
<dbReference type="GO" id="GO:0003735">
    <property type="term" value="F:structural constituent of ribosome"/>
    <property type="evidence" value="ECO:0007669"/>
    <property type="project" value="InterPro"/>
</dbReference>
<keyword evidence="7" id="KW-1185">Reference proteome</keyword>
<dbReference type="GO" id="GO:0022625">
    <property type="term" value="C:cytosolic large ribosomal subunit"/>
    <property type="evidence" value="ECO:0007669"/>
    <property type="project" value="TreeGrafter"/>
</dbReference>
<sequence length="189" mass="21976">MGYYKYMREAWKKPNVELQRKRYLKWRAEQRFTRLEGPTRIDSARSLGYRAKGGYIIVRTRMTKGGRKRPAPRAARKPTSYGRFVTPGKSLQSLLENRVSRKYPNLEVLNSYWVGDDGKNVWYEAILVDPYHPQIVADSRINWICSNKHKKRVYRGLTSSGKRGRGLHKKGYGVEKSRPSLAANKNRGN</sequence>
<dbReference type="InterPro" id="IPR000439">
    <property type="entry name" value="Ribosomal_eL15"/>
</dbReference>
<accession>A0A832UXZ5</accession>
<dbReference type="InterPro" id="IPR024794">
    <property type="entry name" value="Rbsml_eL15_core_dom_sf"/>
</dbReference>
<reference evidence="6 7" key="1">
    <citation type="journal article" name="Nat. Commun.">
        <title>Undinarchaeota illuminate DPANN phylogeny and the impact of gene transfer on archaeal evolution.</title>
        <authorList>
            <person name="Dombrowski N."/>
            <person name="Williams T.A."/>
            <person name="Sun J."/>
            <person name="Woodcroft B.J."/>
            <person name="Lee J.H."/>
            <person name="Minh B.Q."/>
            <person name="Rinke C."/>
            <person name="Spang A."/>
        </authorList>
    </citation>
    <scope>NUCLEOTIDE SEQUENCE [LARGE SCALE GENOMIC DNA]</scope>
    <source>
        <strain evidence="6">MAG_bin17</strain>
    </source>
</reference>
<gene>
    <name evidence="6" type="ORF">H1011_00705</name>
</gene>
<evidence type="ECO:0000256" key="1">
    <source>
        <dbReference type="ARBA" id="ARBA00006857"/>
    </source>
</evidence>
<name>A0A832UXZ5_9ARCH</name>
<dbReference type="SMART" id="SM01384">
    <property type="entry name" value="Ribosomal_L15e"/>
    <property type="match status" value="1"/>
</dbReference>
<dbReference type="NCBIfam" id="NF003269">
    <property type="entry name" value="PRK04243.1"/>
    <property type="match status" value="1"/>
</dbReference>
<feature type="region of interest" description="Disordered" evidence="5">
    <location>
        <begin position="158"/>
        <end position="189"/>
    </location>
</feature>
<evidence type="ECO:0000313" key="6">
    <source>
        <dbReference type="EMBL" id="HIJ99328.1"/>
    </source>
</evidence>
<keyword evidence="3" id="KW-0687">Ribonucleoprotein</keyword>
<dbReference type="AlphaFoldDB" id="A0A832UXZ5"/>
<comment type="similarity">
    <text evidence="1">Belongs to the eukaryotic ribosomal protein eL15 family.</text>
</comment>
<dbReference type="GO" id="GO:0003723">
    <property type="term" value="F:RNA binding"/>
    <property type="evidence" value="ECO:0007669"/>
    <property type="project" value="TreeGrafter"/>
</dbReference>